<protein>
    <recommendedName>
        <fullName evidence="18">Lysophospholipid acyltransferase 5</fullName>
        <ecNumber evidence="16">2.3.1.23</ecNumber>
        <ecNumber evidence="17">2.3.1.n6</ecNumber>
    </recommendedName>
</protein>
<evidence type="ECO:0000256" key="14">
    <source>
        <dbReference type="ARBA" id="ARBA00023315"/>
    </source>
</evidence>
<evidence type="ECO:0000256" key="12">
    <source>
        <dbReference type="ARBA" id="ARBA00023209"/>
    </source>
</evidence>
<dbReference type="InParanoid" id="A0A5K4EV70"/>
<dbReference type="GO" id="GO:0047184">
    <property type="term" value="F:1-acylglycerophosphocholine O-acyltransferase activity"/>
    <property type="evidence" value="ECO:0007669"/>
    <property type="project" value="UniProtKB-EC"/>
</dbReference>
<dbReference type="InterPro" id="IPR004299">
    <property type="entry name" value="MBOAT_fam"/>
</dbReference>
<dbReference type="GO" id="GO:0016020">
    <property type="term" value="C:membrane"/>
    <property type="evidence" value="ECO:0007669"/>
    <property type="project" value="UniProtKB-SubCell"/>
</dbReference>
<keyword evidence="10" id="KW-0443">Lipid metabolism</keyword>
<evidence type="ECO:0000256" key="17">
    <source>
        <dbReference type="ARBA" id="ARBA00038923"/>
    </source>
</evidence>
<name>A0A5K4EV70_SCHMA</name>
<evidence type="ECO:0000256" key="11">
    <source>
        <dbReference type="ARBA" id="ARBA00023136"/>
    </source>
</evidence>
<keyword evidence="11 19" id="KW-0472">Membrane</keyword>
<feature type="transmembrane region" description="Helical" evidence="19">
    <location>
        <begin position="90"/>
        <end position="109"/>
    </location>
</feature>
<feature type="transmembrane region" description="Helical" evidence="19">
    <location>
        <begin position="56"/>
        <end position="84"/>
    </location>
</feature>
<dbReference type="EC" id="2.3.1.n6" evidence="17"/>
<proteinExistence type="inferred from homology"/>
<evidence type="ECO:0000256" key="18">
    <source>
        <dbReference type="ARBA" id="ARBA00039721"/>
    </source>
</evidence>
<evidence type="ECO:0000256" key="10">
    <source>
        <dbReference type="ARBA" id="ARBA00023098"/>
    </source>
</evidence>
<evidence type="ECO:0000256" key="15">
    <source>
        <dbReference type="ARBA" id="ARBA00025707"/>
    </source>
</evidence>
<keyword evidence="9 19" id="KW-1133">Transmembrane helix</keyword>
<keyword evidence="13" id="KW-1208">Phospholipid metabolism</keyword>
<dbReference type="Pfam" id="PF03062">
    <property type="entry name" value="MBOAT"/>
    <property type="match status" value="1"/>
</dbReference>
<organism evidence="20">
    <name type="scientific">Schistosoma mansoni</name>
    <name type="common">Blood fluke</name>
    <dbReference type="NCBI Taxonomy" id="6183"/>
    <lineage>
        <taxon>Eukaryota</taxon>
        <taxon>Metazoa</taxon>
        <taxon>Spiralia</taxon>
        <taxon>Lophotrochozoa</taxon>
        <taxon>Platyhelminthes</taxon>
        <taxon>Trematoda</taxon>
        <taxon>Digenea</taxon>
        <taxon>Strigeidida</taxon>
        <taxon>Schistosomatoidea</taxon>
        <taxon>Schistosomatidae</taxon>
        <taxon>Schistosoma</taxon>
    </lineage>
</organism>
<evidence type="ECO:0000256" key="3">
    <source>
        <dbReference type="ARBA" id="ARBA00005074"/>
    </source>
</evidence>
<evidence type="ECO:0000256" key="9">
    <source>
        <dbReference type="ARBA" id="ARBA00022989"/>
    </source>
</evidence>
<reference evidence="20" key="1">
    <citation type="submission" date="2019-11" db="UniProtKB">
        <authorList>
            <consortium name="WormBaseParasite"/>
        </authorList>
    </citation>
    <scope>IDENTIFICATION</scope>
    <source>
        <strain evidence="20">Puerto Rican</strain>
    </source>
</reference>
<dbReference type="EC" id="2.3.1.23" evidence="16"/>
<evidence type="ECO:0000313" key="20">
    <source>
        <dbReference type="WBParaSite" id="Smp_169040.2"/>
    </source>
</evidence>
<keyword evidence="12" id="KW-0594">Phospholipid biosynthesis</keyword>
<dbReference type="WBParaSite" id="Smp_169040.2">
    <property type="protein sequence ID" value="Smp_169040.2"/>
    <property type="gene ID" value="Smp_169040"/>
</dbReference>
<sequence>METFASYISEKLGTDVACIRLLLSMFMGYPIAFIYDMKASSWRTSYRHLYLFTCGVLLFLWNFGFDIVHMFVGIFTTLFVNYLFTHSRTAVIFAFVFNMGYLVIGSHICNRGTYDINWTTPYCVLCLRMIGLSWDLYDASKPESQRSVSQKKSALSKFPGVLETLAFSFTPTAFLTGPQFPMRHFQAFIDGSLRPVVTLRKDTFKYRFIYNAKFRRTLSRFVLGHFGLIVLSKWFAMYPADKMLTDEFQYVSLTVL</sequence>
<evidence type="ECO:0000256" key="16">
    <source>
        <dbReference type="ARBA" id="ARBA00026120"/>
    </source>
</evidence>
<evidence type="ECO:0000256" key="6">
    <source>
        <dbReference type="ARBA" id="ARBA00022679"/>
    </source>
</evidence>
<keyword evidence="7 19" id="KW-0812">Transmembrane</keyword>
<evidence type="ECO:0000256" key="2">
    <source>
        <dbReference type="ARBA" id="ARBA00004240"/>
    </source>
</evidence>
<evidence type="ECO:0000256" key="7">
    <source>
        <dbReference type="ARBA" id="ARBA00022692"/>
    </source>
</evidence>
<dbReference type="ExpressionAtlas" id="A0A5K4EV70">
    <property type="expression patterns" value="baseline and differential"/>
</dbReference>
<evidence type="ECO:0000256" key="8">
    <source>
        <dbReference type="ARBA" id="ARBA00022824"/>
    </source>
</evidence>
<dbReference type="AlphaFoldDB" id="A0A5K4EV70"/>
<feature type="transmembrane region" description="Helical" evidence="19">
    <location>
        <begin position="12"/>
        <end position="35"/>
    </location>
</feature>
<comment type="pathway">
    <text evidence="3">Lipid metabolism; phospholipid metabolism.</text>
</comment>
<dbReference type="PANTHER" id="PTHR13906:SF14">
    <property type="entry name" value="LYSOPHOSPHOLIPID ACYLTRANSFERASE 5"/>
    <property type="match status" value="1"/>
</dbReference>
<evidence type="ECO:0000256" key="4">
    <source>
        <dbReference type="ARBA" id="ARBA00010323"/>
    </source>
</evidence>
<feature type="transmembrane region" description="Helical" evidence="19">
    <location>
        <begin position="217"/>
        <end position="236"/>
    </location>
</feature>
<dbReference type="GO" id="GO:0030258">
    <property type="term" value="P:lipid modification"/>
    <property type="evidence" value="ECO:0007669"/>
    <property type="project" value="TreeGrafter"/>
</dbReference>
<dbReference type="GO" id="GO:0071617">
    <property type="term" value="F:lysophospholipid acyltransferase activity"/>
    <property type="evidence" value="ECO:0007669"/>
    <property type="project" value="TreeGrafter"/>
</dbReference>
<dbReference type="InterPro" id="IPR049941">
    <property type="entry name" value="LPLAT_7/PORCN-like"/>
</dbReference>
<comment type="subcellular location">
    <subcellularLocation>
        <location evidence="2">Endoplasmic reticulum</location>
    </subcellularLocation>
    <subcellularLocation>
        <location evidence="1">Membrane</location>
        <topology evidence="1">Multi-pass membrane protein</topology>
    </subcellularLocation>
</comment>
<dbReference type="GO" id="GO:0005783">
    <property type="term" value="C:endoplasmic reticulum"/>
    <property type="evidence" value="ECO:0007669"/>
    <property type="project" value="UniProtKB-SubCell"/>
</dbReference>
<keyword evidence="6" id="KW-0808">Transferase</keyword>
<keyword evidence="14" id="KW-0012">Acyltransferase</keyword>
<comment type="pathway">
    <text evidence="15">Phospholipid metabolism.</text>
</comment>
<accession>A0A5K4EV70</accession>
<evidence type="ECO:0000256" key="5">
    <source>
        <dbReference type="ARBA" id="ARBA00022516"/>
    </source>
</evidence>
<evidence type="ECO:0000256" key="19">
    <source>
        <dbReference type="SAM" id="Phobius"/>
    </source>
</evidence>
<evidence type="ECO:0000256" key="13">
    <source>
        <dbReference type="ARBA" id="ARBA00023264"/>
    </source>
</evidence>
<dbReference type="GO" id="GO:0006656">
    <property type="term" value="P:phosphatidylcholine biosynthetic process"/>
    <property type="evidence" value="ECO:0007669"/>
    <property type="project" value="TreeGrafter"/>
</dbReference>
<keyword evidence="5" id="KW-0444">Lipid biosynthesis</keyword>
<comment type="similarity">
    <text evidence="4">Belongs to the membrane-bound acyltransferase family.</text>
</comment>
<keyword evidence="8" id="KW-0256">Endoplasmic reticulum</keyword>
<dbReference type="PANTHER" id="PTHR13906">
    <property type="entry name" value="PORCUPINE"/>
    <property type="match status" value="1"/>
</dbReference>
<evidence type="ECO:0000256" key="1">
    <source>
        <dbReference type="ARBA" id="ARBA00004141"/>
    </source>
</evidence>